<dbReference type="InterPro" id="IPR011032">
    <property type="entry name" value="GroES-like_sf"/>
</dbReference>
<gene>
    <name evidence="3" type="ORF">FGL89_01185</name>
</gene>
<protein>
    <recommendedName>
        <fullName evidence="1">Zinc-type alcohol dehydrogenase-like protein</fullName>
    </recommendedName>
</protein>
<evidence type="ECO:0000256" key="1">
    <source>
        <dbReference type="RuleBase" id="RU364000"/>
    </source>
</evidence>
<dbReference type="GeneID" id="61186335"/>
<dbReference type="Proteomes" id="UP000321332">
    <property type="component" value="Chromosome"/>
</dbReference>
<dbReference type="AlphaFoldDB" id="A0AAE6IIF6"/>
<evidence type="ECO:0000313" key="3">
    <source>
        <dbReference type="EMBL" id="QEA32846.1"/>
    </source>
</evidence>
<accession>A0AAE6IIF6</accession>
<evidence type="ECO:0000313" key="4">
    <source>
        <dbReference type="Proteomes" id="UP000321332"/>
    </source>
</evidence>
<dbReference type="GO" id="GO:0016491">
    <property type="term" value="F:oxidoreductase activity"/>
    <property type="evidence" value="ECO:0007669"/>
    <property type="project" value="UniProtKB-KW"/>
</dbReference>
<feature type="domain" description="Enoyl reductase (ER)" evidence="2">
    <location>
        <begin position="28"/>
        <end position="351"/>
    </location>
</feature>
<organism evidence="3 4">
    <name type="scientific">Leuconostoc carnosum</name>
    <dbReference type="NCBI Taxonomy" id="1252"/>
    <lineage>
        <taxon>Bacteria</taxon>
        <taxon>Bacillati</taxon>
        <taxon>Bacillota</taxon>
        <taxon>Bacilli</taxon>
        <taxon>Lactobacillales</taxon>
        <taxon>Lactobacillaceae</taxon>
        <taxon>Leuconostoc</taxon>
    </lineage>
</organism>
<dbReference type="EMBL" id="CP042374">
    <property type="protein sequence ID" value="QEA32846.1"/>
    <property type="molecule type" value="Genomic_DNA"/>
</dbReference>
<dbReference type="SUPFAM" id="SSF51735">
    <property type="entry name" value="NAD(P)-binding Rossmann-fold domains"/>
    <property type="match status" value="1"/>
</dbReference>
<proteinExistence type="inferred from homology"/>
<dbReference type="InterPro" id="IPR002364">
    <property type="entry name" value="Quin_OxRdtase/zeta-crystal_CS"/>
</dbReference>
<dbReference type="InterPro" id="IPR013154">
    <property type="entry name" value="ADH-like_N"/>
</dbReference>
<dbReference type="SUPFAM" id="SSF50129">
    <property type="entry name" value="GroES-like"/>
    <property type="match status" value="1"/>
</dbReference>
<dbReference type="InterPro" id="IPR036291">
    <property type="entry name" value="NAD(P)-bd_dom_sf"/>
</dbReference>
<dbReference type="GO" id="GO:0008270">
    <property type="term" value="F:zinc ion binding"/>
    <property type="evidence" value="ECO:0007669"/>
    <property type="project" value="InterPro"/>
</dbReference>
<dbReference type="PANTHER" id="PTHR43482:SF1">
    <property type="entry name" value="PROTEIN AST1-RELATED"/>
    <property type="match status" value="1"/>
</dbReference>
<sequence>MAFLDKLKKIWSLRPSRKMRAIGIEHALLIDAPNVFIEKSVARPKPKAHELLVKVSASAINPVDTKMRAAYQNDGEFRILGFDATGEVIATGEEVTQFAIGDCVYYAGVQIKPGSNAEYQVVNEALVGQAPKSLTTAEIAALPLTSITASEILTDAFGYDITENAAQGKSILILNGAGGVGSILIQLAKYLGMVVITTASRPESVAWVKNLGADYILDYHQNLHEQLLQIQHDKVDHIAILQNTDAYWPLVLQTIKPFGRIASIVDTTEAVDIAPLKNIGAQFSWVFMFAKGNYGVSMQTQGDALNRMSELADRGVIQSTLNKTYNGLTVENIQQATRDVEANHMTGKVVVTYEAIQ</sequence>
<dbReference type="RefSeq" id="WP_014974235.1">
    <property type="nucleotide sequence ID" value="NZ_CP042374.1"/>
</dbReference>
<name>A0AAE6IIF6_LEUCA</name>
<keyword evidence="1" id="KW-0560">Oxidoreductase</keyword>
<dbReference type="Pfam" id="PF13602">
    <property type="entry name" value="ADH_zinc_N_2"/>
    <property type="match status" value="1"/>
</dbReference>
<dbReference type="PROSITE" id="PS01162">
    <property type="entry name" value="QOR_ZETA_CRYSTAL"/>
    <property type="match status" value="1"/>
</dbReference>
<dbReference type="Gene3D" id="3.40.50.720">
    <property type="entry name" value="NAD(P)-binding Rossmann-like Domain"/>
    <property type="match status" value="1"/>
</dbReference>
<dbReference type="InterPro" id="IPR052585">
    <property type="entry name" value="Lipid_raft_assoc_Zn_ADH"/>
</dbReference>
<dbReference type="InterPro" id="IPR020843">
    <property type="entry name" value="ER"/>
</dbReference>
<dbReference type="PANTHER" id="PTHR43482">
    <property type="entry name" value="PROTEIN AST1-RELATED"/>
    <property type="match status" value="1"/>
</dbReference>
<dbReference type="CDD" id="cd08252">
    <property type="entry name" value="AL_MDR"/>
    <property type="match status" value="1"/>
</dbReference>
<dbReference type="Gene3D" id="3.90.180.10">
    <property type="entry name" value="Medium-chain alcohol dehydrogenases, catalytic domain"/>
    <property type="match status" value="1"/>
</dbReference>
<keyword evidence="1" id="KW-0862">Zinc</keyword>
<dbReference type="OMA" id="MFGTPDM"/>
<reference evidence="3 4" key="1">
    <citation type="submission" date="2019-06" db="EMBL/GenBank/DDBJ databases">
        <title>Genome analyses of bacteria isolated from kimchi.</title>
        <authorList>
            <person name="Lee S."/>
            <person name="Ahn S."/>
            <person name="Roh S."/>
        </authorList>
    </citation>
    <scope>NUCLEOTIDE SEQUENCE [LARGE SCALE GENOMIC DNA]</scope>
    <source>
        <strain evidence="3 4">CBA3620</strain>
    </source>
</reference>
<keyword evidence="1" id="KW-0479">Metal-binding</keyword>
<dbReference type="NCBIfam" id="TIGR02817">
    <property type="entry name" value="adh_fam_1"/>
    <property type="match status" value="1"/>
</dbReference>
<evidence type="ECO:0000259" key="2">
    <source>
        <dbReference type="SMART" id="SM00829"/>
    </source>
</evidence>
<dbReference type="Pfam" id="PF08240">
    <property type="entry name" value="ADH_N"/>
    <property type="match status" value="1"/>
</dbReference>
<dbReference type="InterPro" id="IPR014182">
    <property type="entry name" value="ADH_Zn_typ-1"/>
</dbReference>
<comment type="similarity">
    <text evidence="1">Belongs to the zinc-containing alcohol dehydrogenase family. Quinone oxidoreductase subfamily.</text>
</comment>
<dbReference type="SMART" id="SM00829">
    <property type="entry name" value="PKS_ER"/>
    <property type="match status" value="1"/>
</dbReference>